<comment type="similarity">
    <text evidence="3">Belongs to the Nudix hydrolase family. DCP2 subfamily.</text>
</comment>
<keyword evidence="8" id="KW-0464">Manganese</keyword>
<feature type="domain" description="Nudix hydrolase" evidence="10">
    <location>
        <begin position="101"/>
        <end position="238"/>
    </location>
</feature>
<keyword evidence="6" id="KW-0378">Hydrolase</keyword>
<dbReference type="Gene3D" id="1.10.10.1050">
    <property type="entry name" value="Dcp2, box A domain"/>
    <property type="match status" value="1"/>
</dbReference>
<feature type="region of interest" description="Disordered" evidence="9">
    <location>
        <begin position="593"/>
        <end position="638"/>
    </location>
</feature>
<dbReference type="AlphaFoldDB" id="A0AAV9J7L8"/>
<dbReference type="Pfam" id="PF00293">
    <property type="entry name" value="NUDIX"/>
    <property type="match status" value="1"/>
</dbReference>
<feature type="region of interest" description="Disordered" evidence="9">
    <location>
        <begin position="831"/>
        <end position="893"/>
    </location>
</feature>
<dbReference type="PANTHER" id="PTHR23114:SF17">
    <property type="entry name" value="M7GPPPN-MRNA HYDROLASE"/>
    <property type="match status" value="1"/>
</dbReference>
<evidence type="ECO:0000256" key="4">
    <source>
        <dbReference type="ARBA" id="ARBA00022490"/>
    </source>
</evidence>
<evidence type="ECO:0000259" key="10">
    <source>
        <dbReference type="PROSITE" id="PS51462"/>
    </source>
</evidence>
<evidence type="ECO:0000256" key="8">
    <source>
        <dbReference type="ARBA" id="ARBA00023211"/>
    </source>
</evidence>
<feature type="compositionally biased region" description="Low complexity" evidence="9">
    <location>
        <begin position="412"/>
        <end position="425"/>
    </location>
</feature>
<dbReference type="PROSITE" id="PS00893">
    <property type="entry name" value="NUDIX_BOX"/>
    <property type="match status" value="1"/>
</dbReference>
<evidence type="ECO:0000256" key="3">
    <source>
        <dbReference type="ARBA" id="ARBA00005279"/>
    </source>
</evidence>
<gene>
    <name evidence="11" type="ORF">LTR36_008366</name>
</gene>
<feature type="region of interest" description="Disordered" evidence="9">
    <location>
        <begin position="255"/>
        <end position="293"/>
    </location>
</feature>
<dbReference type="PROSITE" id="PS51462">
    <property type="entry name" value="NUDIX"/>
    <property type="match status" value="1"/>
</dbReference>
<feature type="compositionally biased region" description="Pro residues" evidence="9">
    <location>
        <begin position="473"/>
        <end position="483"/>
    </location>
</feature>
<keyword evidence="7" id="KW-0694">RNA-binding</keyword>
<dbReference type="InterPro" id="IPR015797">
    <property type="entry name" value="NUDIX_hydrolase-like_dom_sf"/>
</dbReference>
<dbReference type="GO" id="GO:0003723">
    <property type="term" value="F:RNA binding"/>
    <property type="evidence" value="ECO:0007669"/>
    <property type="project" value="UniProtKB-KW"/>
</dbReference>
<dbReference type="SUPFAM" id="SSF140586">
    <property type="entry name" value="Dcp2 domain-like"/>
    <property type="match status" value="1"/>
</dbReference>
<comment type="subcellular location">
    <subcellularLocation>
        <location evidence="2">Cytoplasm</location>
    </subcellularLocation>
</comment>
<dbReference type="InterPro" id="IPR007722">
    <property type="entry name" value="DCP2_BoxA"/>
</dbReference>
<evidence type="ECO:0000256" key="6">
    <source>
        <dbReference type="ARBA" id="ARBA00022801"/>
    </source>
</evidence>
<dbReference type="GO" id="GO:0000932">
    <property type="term" value="C:P-body"/>
    <property type="evidence" value="ECO:0007669"/>
    <property type="project" value="TreeGrafter"/>
</dbReference>
<dbReference type="InterPro" id="IPR044099">
    <property type="entry name" value="Dcp2_NUDIX"/>
</dbReference>
<dbReference type="CDD" id="cd03672">
    <property type="entry name" value="NUDIX_Dcp2p_Nudt20"/>
    <property type="match status" value="1"/>
</dbReference>
<evidence type="ECO:0000256" key="7">
    <source>
        <dbReference type="ARBA" id="ARBA00022884"/>
    </source>
</evidence>
<feature type="compositionally biased region" description="Polar residues" evidence="9">
    <location>
        <begin position="528"/>
        <end position="549"/>
    </location>
</feature>
<sequence>MADTITNMSLLDWLDDLTVRFLLNLPASELSSVPRLCFQVEEAQWFYEDFIRPIAAAAGNPLPSLSLRQFCLQLFQHCPLLSGFTDAQHIAAYEEFLAYKVRVPVRGAILMDESMEKLVLVKGWKKGASWSFPRGKINKDEKDLDCAIREVYEETGYDIIKAGLVPEAGEHGAKYIDVTMREQHMRLFVFKGVPEDTYFEPQTRKEISKIAWYNVRDLPGFKKSKQGADQTNYANKFYMVAPFLGQLKRWINEQRRQDAPQDAPLTTPGGDAEVAQAGNEEEEMETATQVPESIVIDKAEELRRLLSIGAPTTPSAPQPPPATANGQSSNLLALLQGAPKPAASVPPRTPLEQIHAFPQEPQSPHPRHPRHPSMGYQQAAPQFPFSPQMLQQQLHPQQRIFSVPAPGPFQPGPNGFQSQQQQGFPQLPPTHMHPQQFQQQRQSMPAGSMPRPGSMSGQQHNGVPFGMPQRQPRQPPQMPPPTALPQQQQQQQFPRPSDAVLAQGPGAIEAGPAVPNAENLPMPHLNPHSMNLLNTFKTGHKSTASSGMASNAPPRQASQHQAALLNLFGKPSAAQTVLTPAAAAAVKAREASSPTLSDVTERPARAQERRPTLNEITRTLPAKLKVNSPSPAPEMPSRELPMQAAIPSEAQAERSQSRQLYDPAHPKQFVRAAPEAVKPAQGARDPQVKILQRPPPPQPMPRSPKPPVGRSPKAKHASPARQSAAPRGAENGTPTTLPGFTILARPGSSAGAAKAPAPAALPRQQQRQQREHVAPMVSGGGEAARPPAFQPRVLKRPESVDPGMVQKAAAVVETRGSEGGDKREQLLSLFGRTPVTSPPPPAVEMPAPAPPAPPDARKNDILNRFTGAPESAAAASPPRLPAQSVTPASQPAEADTRKYNLLGLLGGAQQSGAAAAAATAAATPAPPSAPHIQPERRPSSQGIAHHQRQQTPHNALLDLFTRPSSSATLHHHNNNNSPGTPISPFTLGTPATRVAPQLLAAALGQVVGPEHAVVPKSRLNSVATATATAAEEGGRRGSGAGTPAAEASKGFLLDYLNGVVRMEGHRGARRG</sequence>
<evidence type="ECO:0000313" key="11">
    <source>
        <dbReference type="EMBL" id="KAK4540997.1"/>
    </source>
</evidence>
<dbReference type="GO" id="GO:0000290">
    <property type="term" value="P:deadenylation-dependent decapping of nuclear-transcribed mRNA"/>
    <property type="evidence" value="ECO:0007669"/>
    <property type="project" value="InterPro"/>
</dbReference>
<dbReference type="SUPFAM" id="SSF55811">
    <property type="entry name" value="Nudix"/>
    <property type="match status" value="1"/>
</dbReference>
<protein>
    <recommendedName>
        <fullName evidence="10">Nudix hydrolase domain-containing protein</fullName>
    </recommendedName>
</protein>
<dbReference type="PANTHER" id="PTHR23114">
    <property type="entry name" value="M7GPPPN-MRNA HYDROLASE"/>
    <property type="match status" value="1"/>
</dbReference>
<evidence type="ECO:0000256" key="2">
    <source>
        <dbReference type="ARBA" id="ARBA00004496"/>
    </source>
</evidence>
<feature type="region of interest" description="Disordered" evidence="9">
    <location>
        <begin position="672"/>
        <end position="803"/>
    </location>
</feature>
<evidence type="ECO:0000313" key="12">
    <source>
        <dbReference type="Proteomes" id="UP001324427"/>
    </source>
</evidence>
<dbReference type="SMART" id="SM01125">
    <property type="entry name" value="DCP2"/>
    <property type="match status" value="1"/>
</dbReference>
<evidence type="ECO:0000256" key="9">
    <source>
        <dbReference type="SAM" id="MobiDB-lite"/>
    </source>
</evidence>
<proteinExistence type="inferred from homology"/>
<dbReference type="GO" id="GO:0000184">
    <property type="term" value="P:nuclear-transcribed mRNA catabolic process, nonsense-mediated decay"/>
    <property type="evidence" value="ECO:0007669"/>
    <property type="project" value="InterPro"/>
</dbReference>
<dbReference type="InterPro" id="IPR036189">
    <property type="entry name" value="DCP2_BoxA_sf"/>
</dbReference>
<organism evidence="11 12">
    <name type="scientific">Oleoguttula mirabilis</name>
    <dbReference type="NCBI Taxonomy" id="1507867"/>
    <lineage>
        <taxon>Eukaryota</taxon>
        <taxon>Fungi</taxon>
        <taxon>Dikarya</taxon>
        <taxon>Ascomycota</taxon>
        <taxon>Pezizomycotina</taxon>
        <taxon>Dothideomycetes</taxon>
        <taxon>Dothideomycetidae</taxon>
        <taxon>Mycosphaerellales</taxon>
        <taxon>Teratosphaeriaceae</taxon>
        <taxon>Oleoguttula</taxon>
    </lineage>
</organism>
<dbReference type="EMBL" id="JAVFHQ010000058">
    <property type="protein sequence ID" value="KAK4540997.1"/>
    <property type="molecule type" value="Genomic_DNA"/>
</dbReference>
<dbReference type="Proteomes" id="UP001324427">
    <property type="component" value="Unassembled WGS sequence"/>
</dbReference>
<feature type="region of interest" description="Disordered" evidence="9">
    <location>
        <begin position="1025"/>
        <end position="1044"/>
    </location>
</feature>
<dbReference type="Pfam" id="PF05026">
    <property type="entry name" value="DCP2"/>
    <property type="match status" value="1"/>
</dbReference>
<dbReference type="InterPro" id="IPR020084">
    <property type="entry name" value="NUDIX_hydrolase_CS"/>
</dbReference>
<feature type="region of interest" description="Disordered" evidence="9">
    <location>
        <begin position="916"/>
        <end position="950"/>
    </location>
</feature>
<keyword evidence="12" id="KW-1185">Reference proteome</keyword>
<name>A0AAV9J7L8_9PEZI</name>
<feature type="compositionally biased region" description="Pro residues" evidence="9">
    <location>
        <begin position="836"/>
        <end position="854"/>
    </location>
</feature>
<feature type="compositionally biased region" description="Polar residues" evidence="9">
    <location>
        <begin position="965"/>
        <end position="980"/>
    </location>
</feature>
<comment type="cofactor">
    <cofactor evidence="1">
        <name>Mn(2+)</name>
        <dbReference type="ChEBI" id="CHEBI:29035"/>
    </cofactor>
</comment>
<keyword evidence="5" id="KW-0479">Metal-binding</keyword>
<dbReference type="GO" id="GO:0030145">
    <property type="term" value="F:manganese ion binding"/>
    <property type="evidence" value="ECO:0007669"/>
    <property type="project" value="InterPro"/>
</dbReference>
<evidence type="ECO:0000256" key="5">
    <source>
        <dbReference type="ARBA" id="ARBA00022723"/>
    </source>
</evidence>
<dbReference type="Gene3D" id="3.90.79.10">
    <property type="entry name" value="Nucleoside Triphosphate Pyrophosphohydrolase"/>
    <property type="match status" value="1"/>
</dbReference>
<feature type="region of interest" description="Disordered" evidence="9">
    <location>
        <begin position="401"/>
        <end position="558"/>
    </location>
</feature>
<evidence type="ECO:0000256" key="1">
    <source>
        <dbReference type="ARBA" id="ARBA00001936"/>
    </source>
</evidence>
<feature type="compositionally biased region" description="Low complexity" evidence="9">
    <location>
        <begin position="744"/>
        <end position="767"/>
    </location>
</feature>
<dbReference type="GO" id="GO:0140933">
    <property type="term" value="F:5'-(N(7)-methylguanosine 5'-triphospho)-[mRNA] hydrolase activity"/>
    <property type="evidence" value="ECO:0007669"/>
    <property type="project" value="InterPro"/>
</dbReference>
<feature type="compositionally biased region" description="Basic and acidic residues" evidence="9">
    <location>
        <begin position="599"/>
        <end position="612"/>
    </location>
</feature>
<comment type="caution">
    <text evidence="11">The sequence shown here is derived from an EMBL/GenBank/DDBJ whole genome shotgun (WGS) entry which is preliminary data.</text>
</comment>
<feature type="region of interest" description="Disordered" evidence="9">
    <location>
        <begin position="358"/>
        <end position="380"/>
    </location>
</feature>
<keyword evidence="4" id="KW-0963">Cytoplasm</keyword>
<feature type="compositionally biased region" description="Low complexity" evidence="9">
    <location>
        <begin position="868"/>
        <end position="884"/>
    </location>
</feature>
<feature type="compositionally biased region" description="Pro residues" evidence="9">
    <location>
        <begin position="693"/>
        <end position="709"/>
    </location>
</feature>
<feature type="compositionally biased region" description="Low complexity" evidence="9">
    <location>
        <begin position="484"/>
        <end position="496"/>
    </location>
</feature>
<dbReference type="FunFam" id="3.90.79.10:FF:000003">
    <property type="entry name" value="M7GpppN-mRNA hydrolase isoform 2"/>
    <property type="match status" value="1"/>
</dbReference>
<accession>A0AAV9J7L8</accession>
<reference evidence="11 12" key="1">
    <citation type="submission" date="2021-11" db="EMBL/GenBank/DDBJ databases">
        <title>Black yeast isolated from Biological Soil Crust.</title>
        <authorList>
            <person name="Kurbessoian T."/>
        </authorList>
    </citation>
    <scope>NUCLEOTIDE SEQUENCE [LARGE SCALE GENOMIC DNA]</scope>
    <source>
        <strain evidence="11 12">CCFEE 5522</strain>
    </source>
</reference>
<feature type="region of interest" description="Disordered" evidence="9">
    <location>
        <begin position="965"/>
        <end position="988"/>
    </location>
</feature>
<dbReference type="InterPro" id="IPR000086">
    <property type="entry name" value="NUDIX_hydrolase_dom"/>
</dbReference>